<organism evidence="2 3">
    <name type="scientific">Koleobacter methoxysyntrophicus</name>
    <dbReference type="NCBI Taxonomy" id="2751313"/>
    <lineage>
        <taxon>Bacteria</taxon>
        <taxon>Bacillati</taxon>
        <taxon>Bacillota</taxon>
        <taxon>Clostridia</taxon>
        <taxon>Koleobacterales</taxon>
        <taxon>Koleobacteraceae</taxon>
        <taxon>Koleobacter</taxon>
    </lineage>
</organism>
<feature type="transmembrane region" description="Helical" evidence="1">
    <location>
        <begin position="36"/>
        <end position="58"/>
    </location>
</feature>
<keyword evidence="1" id="KW-0812">Transmembrane</keyword>
<keyword evidence="3" id="KW-1185">Reference proteome</keyword>
<evidence type="ECO:0000313" key="3">
    <source>
        <dbReference type="Proteomes" id="UP000662904"/>
    </source>
</evidence>
<keyword evidence="1" id="KW-0472">Membrane</keyword>
<reference evidence="2" key="1">
    <citation type="submission" date="2020-07" db="EMBL/GenBank/DDBJ databases">
        <title>Koleobacter methoxysyntrophicus gen. nov., sp. nov., a novel anaerobic bacterium isolated from deep subsurface oil field and proposal of Koleobacterales ord. nov. in the phylum Firmicutes.</title>
        <authorList>
            <person name="Sakamoto S."/>
            <person name="Tamaki H."/>
        </authorList>
    </citation>
    <scope>NUCLEOTIDE SEQUENCE</scope>
    <source>
        <strain evidence="2">NRmbB1</strain>
    </source>
</reference>
<evidence type="ECO:0000256" key="1">
    <source>
        <dbReference type="SAM" id="Phobius"/>
    </source>
</evidence>
<name>A0A8A0RL80_9FIRM</name>
<feature type="transmembrane region" description="Helical" evidence="1">
    <location>
        <begin position="72"/>
        <end position="93"/>
    </location>
</feature>
<dbReference type="KEGG" id="kme:H0A61_00690"/>
<keyword evidence="1" id="KW-1133">Transmembrane helix</keyword>
<gene>
    <name evidence="2" type="ORF">H0A61_00690</name>
</gene>
<evidence type="ECO:0000313" key="2">
    <source>
        <dbReference type="EMBL" id="QSQ08368.1"/>
    </source>
</evidence>
<dbReference type="AlphaFoldDB" id="A0A8A0RL80"/>
<dbReference type="EMBL" id="CP059066">
    <property type="protein sequence ID" value="QSQ08368.1"/>
    <property type="molecule type" value="Genomic_DNA"/>
</dbReference>
<sequence length="97" mass="11246">MKDEHIEFPLLLSNYILGTLIIGFSLYVYYYKKNTVPLYITLAIVIAGPIEDILVYLIKSMGHIPDYQKRKYILLIDQLTSLGFLFFLLLAIIESSR</sequence>
<dbReference type="RefSeq" id="WP_206708581.1">
    <property type="nucleotide sequence ID" value="NZ_CP059066.1"/>
</dbReference>
<dbReference type="Proteomes" id="UP000662904">
    <property type="component" value="Chromosome"/>
</dbReference>
<accession>A0A8A0RL80</accession>
<protein>
    <submittedName>
        <fullName evidence="2">Uncharacterized protein</fullName>
    </submittedName>
</protein>
<feature type="transmembrane region" description="Helical" evidence="1">
    <location>
        <begin position="12"/>
        <end position="30"/>
    </location>
</feature>
<proteinExistence type="predicted"/>